<evidence type="ECO:0000256" key="1">
    <source>
        <dbReference type="ARBA" id="ARBA00006484"/>
    </source>
</evidence>
<gene>
    <name evidence="4" type="ORF">SAMN04487945_2784</name>
</gene>
<comment type="similarity">
    <text evidence="1 3">Belongs to the short-chain dehydrogenases/reductases (SDR) family.</text>
</comment>
<name>A0A1I0QNS2_9EURY</name>
<organism evidence="4 5">
    <name type="scientific">Halobacterium jilantaiense</name>
    <dbReference type="NCBI Taxonomy" id="355548"/>
    <lineage>
        <taxon>Archaea</taxon>
        <taxon>Methanobacteriati</taxon>
        <taxon>Methanobacteriota</taxon>
        <taxon>Stenosarchaea group</taxon>
        <taxon>Halobacteria</taxon>
        <taxon>Halobacteriales</taxon>
        <taxon>Halobacteriaceae</taxon>
        <taxon>Halobacterium</taxon>
    </lineage>
</organism>
<keyword evidence="5" id="KW-1185">Reference proteome</keyword>
<dbReference type="Gene3D" id="3.40.50.720">
    <property type="entry name" value="NAD(P)-binding Rossmann-like Domain"/>
    <property type="match status" value="1"/>
</dbReference>
<dbReference type="PANTHER" id="PTHR24321">
    <property type="entry name" value="DEHYDROGENASES, SHORT CHAIN"/>
    <property type="match status" value="1"/>
</dbReference>
<dbReference type="RefSeq" id="WP_089670069.1">
    <property type="nucleotide sequence ID" value="NZ_FOJA01000001.1"/>
</dbReference>
<protein>
    <submittedName>
        <fullName evidence="4">NAD(P)-dependent dehydrogenase, short-chain alcohol dehydrogenase family</fullName>
    </submittedName>
</protein>
<dbReference type="Pfam" id="PF00106">
    <property type="entry name" value="adh_short"/>
    <property type="match status" value="1"/>
</dbReference>
<dbReference type="InterPro" id="IPR036291">
    <property type="entry name" value="NAD(P)-bd_dom_sf"/>
</dbReference>
<accession>A0A1I0QNS2</accession>
<evidence type="ECO:0000256" key="2">
    <source>
        <dbReference type="ARBA" id="ARBA00023002"/>
    </source>
</evidence>
<evidence type="ECO:0000313" key="5">
    <source>
        <dbReference type="Proteomes" id="UP000198518"/>
    </source>
</evidence>
<reference evidence="4 5" key="1">
    <citation type="submission" date="2016-10" db="EMBL/GenBank/DDBJ databases">
        <authorList>
            <person name="de Groot N.N."/>
        </authorList>
    </citation>
    <scope>NUCLEOTIDE SEQUENCE [LARGE SCALE GENOMIC DNA]</scope>
    <source>
        <strain evidence="4 5">CGMCC 1.5337</strain>
    </source>
</reference>
<dbReference type="CDD" id="cd05334">
    <property type="entry name" value="DHPR_SDR_c_like"/>
    <property type="match status" value="1"/>
</dbReference>
<dbReference type="AlphaFoldDB" id="A0A1I0QNS2"/>
<dbReference type="PRINTS" id="PR00081">
    <property type="entry name" value="GDHRDH"/>
</dbReference>
<evidence type="ECO:0000256" key="3">
    <source>
        <dbReference type="RuleBase" id="RU000363"/>
    </source>
</evidence>
<dbReference type="EMBL" id="FOJA01000001">
    <property type="protein sequence ID" value="SEW28933.1"/>
    <property type="molecule type" value="Genomic_DNA"/>
</dbReference>
<dbReference type="PANTHER" id="PTHR24321:SF8">
    <property type="entry name" value="ESTRADIOL 17-BETA-DEHYDROGENASE 8-RELATED"/>
    <property type="match status" value="1"/>
</dbReference>
<dbReference type="OrthoDB" id="24596at2157"/>
<evidence type="ECO:0000313" key="4">
    <source>
        <dbReference type="EMBL" id="SEW28933.1"/>
    </source>
</evidence>
<proteinExistence type="inferred from homology"/>
<keyword evidence="2" id="KW-0560">Oxidoreductase</keyword>
<dbReference type="SUPFAM" id="SSF51735">
    <property type="entry name" value="NAD(P)-binding Rossmann-fold domains"/>
    <property type="match status" value="1"/>
</dbReference>
<dbReference type="STRING" id="355548.SAMN04487945_2784"/>
<sequence>MHAEFDCSDDVVLVTGASGALGSEVCRAFDDAGATVCGTDVVEPSEDTELDRGEVSFYRGDLTDETQAEQVVSGVVDAHGGLDALCNVAGMWQGGDPIEETDAETFDAVFDVNLKTMFLASKFALPHLQDSGGSIVSVSARASLEGGEGDGPYRAAKAGVRLLTETIAEENRGEVRANAVMPSVIDTPQNREMLPDADHDSWVDPAEIARVVLALSTDATPPTSGGAIPVYGEA</sequence>
<dbReference type="InterPro" id="IPR002347">
    <property type="entry name" value="SDR_fam"/>
</dbReference>
<dbReference type="GO" id="GO:0016491">
    <property type="term" value="F:oxidoreductase activity"/>
    <property type="evidence" value="ECO:0007669"/>
    <property type="project" value="UniProtKB-KW"/>
</dbReference>
<dbReference type="PRINTS" id="PR00080">
    <property type="entry name" value="SDRFAMILY"/>
</dbReference>
<dbReference type="Proteomes" id="UP000198518">
    <property type="component" value="Unassembled WGS sequence"/>
</dbReference>